<dbReference type="RefSeq" id="WP_345823148.1">
    <property type="nucleotide sequence ID" value="NZ_JBDIML010000001.1"/>
</dbReference>
<evidence type="ECO:0008006" key="3">
    <source>
        <dbReference type="Google" id="ProtNLM"/>
    </source>
</evidence>
<proteinExistence type="predicted"/>
<dbReference type="EMBL" id="JBDIML010000001">
    <property type="protein sequence ID" value="MEN2765672.1"/>
    <property type="molecule type" value="Genomic_DNA"/>
</dbReference>
<comment type="caution">
    <text evidence="1">The sequence shown here is derived from an EMBL/GenBank/DDBJ whole genome shotgun (WGS) entry which is preliminary data.</text>
</comment>
<gene>
    <name evidence="1" type="ORF">ABC228_00590</name>
</gene>
<evidence type="ECO:0000313" key="1">
    <source>
        <dbReference type="EMBL" id="MEN2765672.1"/>
    </source>
</evidence>
<accession>A0ABU9XFN3</accession>
<reference evidence="1 2" key="1">
    <citation type="submission" date="2024-05" db="EMBL/GenBank/DDBJ databases">
        <authorList>
            <person name="Haq I."/>
            <person name="Ullah Z."/>
            <person name="Ahmad R."/>
            <person name="Li M."/>
            <person name="Tong Y."/>
        </authorList>
    </citation>
    <scope>NUCLEOTIDE SEQUENCE [LARGE SCALE GENOMIC DNA]</scope>
    <source>
        <strain evidence="1 2">16A2E</strain>
    </source>
</reference>
<organism evidence="1 2">
    <name type="scientific">Ornithinibacillus xuwenensis</name>
    <dbReference type="NCBI Taxonomy" id="3144668"/>
    <lineage>
        <taxon>Bacteria</taxon>
        <taxon>Bacillati</taxon>
        <taxon>Bacillota</taxon>
        <taxon>Bacilli</taxon>
        <taxon>Bacillales</taxon>
        <taxon>Bacillaceae</taxon>
        <taxon>Ornithinibacillus</taxon>
    </lineage>
</organism>
<keyword evidence="2" id="KW-1185">Reference proteome</keyword>
<dbReference type="Proteomes" id="UP001444625">
    <property type="component" value="Unassembled WGS sequence"/>
</dbReference>
<evidence type="ECO:0000313" key="2">
    <source>
        <dbReference type="Proteomes" id="UP001444625"/>
    </source>
</evidence>
<protein>
    <recommendedName>
        <fullName evidence="3">P27 family phage terminase small subunit</fullName>
    </recommendedName>
</protein>
<name>A0ABU9XFN3_9BACI</name>
<sequence length="109" mass="12475">MSKKAIFQAEKEKLIEIFQDVENSKRKLVEGLIEDACFLKSENHELKEILKETGMVNIHPSNKQLQKPVEAARQYLKNVNSYSVIIKTLNGVLNKNILDDDEDDLGEFA</sequence>